<evidence type="ECO:0000313" key="2">
    <source>
        <dbReference type="EMBL" id="OJI92824.1"/>
    </source>
</evidence>
<comment type="caution">
    <text evidence="2">The sequence shown here is derived from an EMBL/GenBank/DDBJ whole genome shotgun (WGS) entry which is preliminary data.</text>
</comment>
<proteinExistence type="predicted"/>
<gene>
    <name evidence="2" type="ORF">PFRI_29390</name>
</gene>
<organism evidence="2 3">
    <name type="scientific">Planktotalea frisia</name>
    <dbReference type="NCBI Taxonomy" id="696762"/>
    <lineage>
        <taxon>Bacteria</taxon>
        <taxon>Pseudomonadati</taxon>
        <taxon>Pseudomonadota</taxon>
        <taxon>Alphaproteobacteria</taxon>
        <taxon>Rhodobacterales</taxon>
        <taxon>Paracoccaceae</taxon>
        <taxon>Planktotalea</taxon>
    </lineage>
</organism>
<evidence type="ECO:0000313" key="3">
    <source>
        <dbReference type="Proteomes" id="UP000184514"/>
    </source>
</evidence>
<keyword evidence="3" id="KW-1185">Reference proteome</keyword>
<dbReference type="Proteomes" id="UP000184514">
    <property type="component" value="Unassembled WGS sequence"/>
</dbReference>
<evidence type="ECO:0000259" key="1">
    <source>
        <dbReference type="Pfam" id="PF08818"/>
    </source>
</evidence>
<dbReference type="InterPro" id="IPR014922">
    <property type="entry name" value="YdhG-like"/>
</dbReference>
<name>A0A1L9NUI9_9RHOB</name>
<dbReference type="STRING" id="696762.PFRI_29390"/>
<accession>A0A1L9NUI9</accession>
<dbReference type="EMBL" id="MLCB01000165">
    <property type="protein sequence ID" value="OJI92824.1"/>
    <property type="molecule type" value="Genomic_DNA"/>
</dbReference>
<dbReference type="OrthoDB" id="7619808at2"/>
<sequence length="103" mass="11600">MDDIKDTLAELVGEIAPDFRLVPKYGGHVMCPNEGDDKTFVGGIFTYKDHVSMEFSKGSELDDPDSHLEGSGKLRRHLKFYTLDDITAKNPRAFLEQVLTHKC</sequence>
<dbReference type="RefSeq" id="WP_072631466.1">
    <property type="nucleotide sequence ID" value="NZ_MLCB01000165.1"/>
</dbReference>
<feature type="domain" description="YdhG-like" evidence="1">
    <location>
        <begin position="6"/>
        <end position="97"/>
    </location>
</feature>
<dbReference type="AlphaFoldDB" id="A0A1L9NUI9"/>
<dbReference type="Pfam" id="PF08818">
    <property type="entry name" value="DUF1801"/>
    <property type="match status" value="1"/>
</dbReference>
<protein>
    <recommendedName>
        <fullName evidence="1">YdhG-like domain-containing protein</fullName>
    </recommendedName>
</protein>
<reference evidence="2 3" key="1">
    <citation type="submission" date="2016-10" db="EMBL/GenBank/DDBJ databases">
        <title>Genome sequence of Planktotalea frisia SH6-1.</title>
        <authorList>
            <person name="Poehlein A."/>
            <person name="Bakenhus I."/>
            <person name="Voget S."/>
            <person name="Brinkhoff T."/>
            <person name="Simon M."/>
        </authorList>
    </citation>
    <scope>NUCLEOTIDE SEQUENCE [LARGE SCALE GENOMIC DNA]</scope>
    <source>
        <strain evidence="2 3">SH6-1</strain>
    </source>
</reference>